<dbReference type="Pfam" id="PF00612">
    <property type="entry name" value="IQ"/>
    <property type="match status" value="1"/>
</dbReference>
<dbReference type="PROSITE" id="PS50096">
    <property type="entry name" value="IQ"/>
    <property type="match status" value="1"/>
</dbReference>
<feature type="region of interest" description="Disordered" evidence="4">
    <location>
        <begin position="206"/>
        <end position="280"/>
    </location>
</feature>
<evidence type="ECO:0000256" key="3">
    <source>
        <dbReference type="ARBA" id="ARBA00024378"/>
    </source>
</evidence>
<sequence length="522" mass="57372">MRCGYSLARELLIFTIITCARAHRKNKIAGTGVWISLVIIYPVMGKSPGRWIKTVLFGKKSYKSHTAKGREARRAFWALKGIIRLQALIRGHLVRRQAVATLCCVLGIVKMQALARGIKVRNSDSGRHVLKKCGMVKPLGKLEDPNGANVSIQKARLSANSFVHKLVASLSTVMPLNLYYDSAEPNSVSNWLERWSASRFWKPIPQPKKISCPKTQRKQVNGHMPEAETGRPKFSVRRVPAANFDNTSVQAPSESEKPKRNRRKASSHATDTSQENPQNELEKVKRNLRKVHNPIIDCSVQSEVDIEKPKQGLEIVSGTSGDNLLGQNMNNSGEKKEATLATHKLPDMVKNEQTLIAPKLPDAETTPESLGLKEASELHGDQTVVESMPSVENGGKDENNSGTNGELSHKEDPTINENHKFSRKASSLVKQECAENGLQSGPALPSYMAATESAKAKLRAQGSPRFSQDGAEKNILARRHSLPSSANSKISSQSPRTRTVHSGAKGGVKVTDLCCHQEKEMV</sequence>
<name>A0A6A6MUF7_HEVBR</name>
<keyword evidence="1" id="KW-0112">Calmodulin-binding</keyword>
<gene>
    <name evidence="6" type="ORF">GH714_040741</name>
</gene>
<evidence type="ECO:0000256" key="4">
    <source>
        <dbReference type="SAM" id="MobiDB-lite"/>
    </source>
</evidence>
<feature type="compositionally biased region" description="Polar residues" evidence="4">
    <location>
        <begin position="244"/>
        <end position="253"/>
    </location>
</feature>
<reference evidence="6 7" key="1">
    <citation type="journal article" date="2020" name="Mol. Plant">
        <title>The Chromosome-Based Rubber Tree Genome Provides New Insights into Spurge Genome Evolution and Rubber Biosynthesis.</title>
        <authorList>
            <person name="Liu J."/>
            <person name="Shi C."/>
            <person name="Shi C.C."/>
            <person name="Li W."/>
            <person name="Zhang Q.J."/>
            <person name="Zhang Y."/>
            <person name="Li K."/>
            <person name="Lu H.F."/>
            <person name="Shi C."/>
            <person name="Zhu S.T."/>
            <person name="Xiao Z.Y."/>
            <person name="Nan H."/>
            <person name="Yue Y."/>
            <person name="Zhu X.G."/>
            <person name="Wu Y."/>
            <person name="Hong X.N."/>
            <person name="Fan G.Y."/>
            <person name="Tong Y."/>
            <person name="Zhang D."/>
            <person name="Mao C.L."/>
            <person name="Liu Y.L."/>
            <person name="Hao S.J."/>
            <person name="Liu W.Q."/>
            <person name="Lv M.Q."/>
            <person name="Zhang H.B."/>
            <person name="Liu Y."/>
            <person name="Hu-Tang G.R."/>
            <person name="Wang J.P."/>
            <person name="Wang J.H."/>
            <person name="Sun Y.H."/>
            <person name="Ni S.B."/>
            <person name="Chen W.B."/>
            <person name="Zhang X.C."/>
            <person name="Jiao Y.N."/>
            <person name="Eichler E.E."/>
            <person name="Li G.H."/>
            <person name="Liu X."/>
            <person name="Gao L.Z."/>
        </authorList>
    </citation>
    <scope>NUCLEOTIDE SEQUENCE [LARGE SCALE GENOMIC DNA]</scope>
    <source>
        <strain evidence="7">cv. GT1</strain>
        <tissue evidence="6">Leaf</tissue>
    </source>
</reference>
<comment type="similarity">
    <text evidence="2">Belongs to the IQD family.</text>
</comment>
<dbReference type="InterPro" id="IPR000048">
    <property type="entry name" value="IQ_motif_EF-hand-BS"/>
</dbReference>
<dbReference type="Proteomes" id="UP000467840">
    <property type="component" value="Chromosome 15"/>
</dbReference>
<dbReference type="PANTHER" id="PTHR32295">
    <property type="entry name" value="IQ-DOMAIN 5-RELATED"/>
    <property type="match status" value="1"/>
</dbReference>
<feature type="region of interest" description="Disordered" evidence="4">
    <location>
        <begin position="455"/>
        <end position="507"/>
    </location>
</feature>
<evidence type="ECO:0000313" key="7">
    <source>
        <dbReference type="Proteomes" id="UP000467840"/>
    </source>
</evidence>
<keyword evidence="7" id="KW-1185">Reference proteome</keyword>
<feature type="compositionally biased region" description="Polar residues" evidence="4">
    <location>
        <begin position="267"/>
        <end position="279"/>
    </location>
</feature>
<comment type="subunit">
    <text evidence="3">Binds to multiple calmodulin (CaM) in the presence of Ca(2+) and CaM-like proteins.</text>
</comment>
<evidence type="ECO:0000256" key="2">
    <source>
        <dbReference type="ARBA" id="ARBA00024341"/>
    </source>
</evidence>
<dbReference type="InterPro" id="IPR025064">
    <property type="entry name" value="DUF4005"/>
</dbReference>
<dbReference type="GO" id="GO:0005516">
    <property type="term" value="F:calmodulin binding"/>
    <property type="evidence" value="ECO:0007669"/>
    <property type="project" value="UniProtKB-KW"/>
</dbReference>
<feature type="region of interest" description="Disordered" evidence="4">
    <location>
        <begin position="388"/>
        <end position="415"/>
    </location>
</feature>
<evidence type="ECO:0000259" key="5">
    <source>
        <dbReference type="Pfam" id="PF13178"/>
    </source>
</evidence>
<dbReference type="Pfam" id="PF13178">
    <property type="entry name" value="DUF4005"/>
    <property type="match status" value="1"/>
</dbReference>
<evidence type="ECO:0000313" key="6">
    <source>
        <dbReference type="EMBL" id="KAF2315946.1"/>
    </source>
</evidence>
<dbReference type="PANTHER" id="PTHR32295:SF281">
    <property type="entry name" value="PROTEIN IQ-DOMAIN 31"/>
    <property type="match status" value="1"/>
</dbReference>
<dbReference type="AlphaFoldDB" id="A0A6A6MUF7"/>
<feature type="compositionally biased region" description="Polar residues" evidence="4">
    <location>
        <begin position="482"/>
        <end position="497"/>
    </location>
</feature>
<feature type="domain" description="DUF4005" evidence="5">
    <location>
        <begin position="412"/>
        <end position="507"/>
    </location>
</feature>
<comment type="caution">
    <text evidence="6">The sequence shown here is derived from an EMBL/GenBank/DDBJ whole genome shotgun (WGS) entry which is preliminary data.</text>
</comment>
<evidence type="ECO:0000256" key="1">
    <source>
        <dbReference type="ARBA" id="ARBA00022860"/>
    </source>
</evidence>
<proteinExistence type="inferred from homology"/>
<protein>
    <recommendedName>
        <fullName evidence="5">DUF4005 domain-containing protein</fullName>
    </recommendedName>
</protein>
<accession>A0A6A6MUF7</accession>
<dbReference type="EMBL" id="JAAGAX010000005">
    <property type="protein sequence ID" value="KAF2315946.1"/>
    <property type="molecule type" value="Genomic_DNA"/>
</dbReference>
<organism evidence="6 7">
    <name type="scientific">Hevea brasiliensis</name>
    <name type="common">Para rubber tree</name>
    <name type="synonym">Siphonia brasiliensis</name>
    <dbReference type="NCBI Taxonomy" id="3981"/>
    <lineage>
        <taxon>Eukaryota</taxon>
        <taxon>Viridiplantae</taxon>
        <taxon>Streptophyta</taxon>
        <taxon>Embryophyta</taxon>
        <taxon>Tracheophyta</taxon>
        <taxon>Spermatophyta</taxon>
        <taxon>Magnoliopsida</taxon>
        <taxon>eudicotyledons</taxon>
        <taxon>Gunneridae</taxon>
        <taxon>Pentapetalae</taxon>
        <taxon>rosids</taxon>
        <taxon>fabids</taxon>
        <taxon>Malpighiales</taxon>
        <taxon>Euphorbiaceae</taxon>
        <taxon>Crotonoideae</taxon>
        <taxon>Micrandreae</taxon>
        <taxon>Hevea</taxon>
    </lineage>
</organism>